<dbReference type="PANTHER" id="PTHR43182:SF1">
    <property type="entry name" value="COBALT-PRECORRIN-7 C(5)-METHYLTRANSFERASE"/>
    <property type="match status" value="1"/>
</dbReference>
<dbReference type="SUPFAM" id="SSF53335">
    <property type="entry name" value="S-adenosyl-L-methionine-dependent methyltransferases"/>
    <property type="match status" value="1"/>
</dbReference>
<dbReference type="InterPro" id="IPR050714">
    <property type="entry name" value="Cobalamin_biosynth_MTase"/>
</dbReference>
<dbReference type="Gene3D" id="3.40.1010.10">
    <property type="entry name" value="Cobalt-precorrin-4 Transmethylase, Domain 1"/>
    <property type="match status" value="1"/>
</dbReference>
<organism evidence="8 9">
    <name type="scientific">Streptomyces castrisilvae</name>
    <dbReference type="NCBI Taxonomy" id="3033811"/>
    <lineage>
        <taxon>Bacteria</taxon>
        <taxon>Bacillati</taxon>
        <taxon>Actinomycetota</taxon>
        <taxon>Actinomycetes</taxon>
        <taxon>Kitasatosporales</taxon>
        <taxon>Streptomycetaceae</taxon>
        <taxon>Streptomyces</taxon>
    </lineage>
</organism>
<dbReference type="NCBIfam" id="TIGR02469">
    <property type="entry name" value="CbiT"/>
    <property type="match status" value="1"/>
</dbReference>
<keyword evidence="2" id="KW-0169">Cobalamin biosynthesis</keyword>
<comment type="pathway">
    <text evidence="1">Cofactor biosynthesis; adenosylcobalamin biosynthesis.</text>
</comment>
<dbReference type="InterPro" id="IPR035996">
    <property type="entry name" value="4pyrrol_Methylase_sf"/>
</dbReference>
<dbReference type="NCBIfam" id="TIGR02467">
    <property type="entry name" value="CbiE"/>
    <property type="match status" value="1"/>
</dbReference>
<evidence type="ECO:0000256" key="2">
    <source>
        <dbReference type="ARBA" id="ARBA00022573"/>
    </source>
</evidence>
<dbReference type="InterPro" id="IPR014776">
    <property type="entry name" value="4pyrrole_Mease_sub2"/>
</dbReference>
<proteinExistence type="predicted"/>
<feature type="compositionally biased region" description="Basic and acidic residues" evidence="6">
    <location>
        <begin position="445"/>
        <end position="457"/>
    </location>
</feature>
<dbReference type="CDD" id="cd02440">
    <property type="entry name" value="AdoMet_MTases"/>
    <property type="match status" value="1"/>
</dbReference>
<reference evidence="8 9" key="1">
    <citation type="submission" date="2023-03" db="EMBL/GenBank/DDBJ databases">
        <title>Isolation and description of six Streptomyces strains from soil environments, able to metabolize different microbial glucans.</title>
        <authorList>
            <person name="Widen T."/>
            <person name="Larsbrink J."/>
        </authorList>
    </citation>
    <scope>NUCLEOTIDE SEQUENCE [LARGE SCALE GENOMIC DNA]</scope>
    <source>
        <strain evidence="8 9">Mut1</strain>
    </source>
</reference>
<protein>
    <submittedName>
        <fullName evidence="8">Precorrin-6y C5,15-methyltransferase (Decarboxylating) subunit CbiE</fullName>
    </submittedName>
</protein>
<evidence type="ECO:0000256" key="3">
    <source>
        <dbReference type="ARBA" id="ARBA00022603"/>
    </source>
</evidence>
<dbReference type="SUPFAM" id="SSF53790">
    <property type="entry name" value="Tetrapyrrole methylase"/>
    <property type="match status" value="1"/>
</dbReference>
<dbReference type="PIRSF" id="PIRSF036428">
    <property type="entry name" value="CobL"/>
    <property type="match status" value="1"/>
</dbReference>
<evidence type="ECO:0000256" key="6">
    <source>
        <dbReference type="SAM" id="MobiDB-lite"/>
    </source>
</evidence>
<dbReference type="InterPro" id="IPR014777">
    <property type="entry name" value="4pyrrole_Mease_sub1"/>
</dbReference>
<accession>A0ABY9HQP8</accession>
<dbReference type="PANTHER" id="PTHR43182">
    <property type="entry name" value="COBALT-PRECORRIN-6B C(15)-METHYLTRANSFERASE (DECARBOXYLATING)"/>
    <property type="match status" value="1"/>
</dbReference>
<evidence type="ECO:0000256" key="4">
    <source>
        <dbReference type="ARBA" id="ARBA00022679"/>
    </source>
</evidence>
<evidence type="ECO:0000313" key="8">
    <source>
        <dbReference type="EMBL" id="WLQ36878.1"/>
    </source>
</evidence>
<keyword evidence="4" id="KW-0808">Transferase</keyword>
<dbReference type="Gene3D" id="3.40.50.150">
    <property type="entry name" value="Vaccinia Virus protein VP39"/>
    <property type="match status" value="1"/>
</dbReference>
<keyword evidence="3" id="KW-0489">Methyltransferase</keyword>
<dbReference type="InterPro" id="IPR012818">
    <property type="entry name" value="CbiE"/>
</dbReference>
<evidence type="ECO:0000313" key="9">
    <source>
        <dbReference type="Proteomes" id="UP001239522"/>
    </source>
</evidence>
<feature type="region of interest" description="Disordered" evidence="6">
    <location>
        <begin position="412"/>
        <end position="457"/>
    </location>
</feature>
<dbReference type="Proteomes" id="UP001239522">
    <property type="component" value="Chromosome"/>
</dbReference>
<dbReference type="InterPro" id="IPR029063">
    <property type="entry name" value="SAM-dependent_MTases_sf"/>
</dbReference>
<keyword evidence="5" id="KW-0949">S-adenosyl-L-methionine</keyword>
<gene>
    <name evidence="8" type="primary">cbiE</name>
    <name evidence="8" type="ORF">P8A18_27115</name>
</gene>
<evidence type="ECO:0000256" key="5">
    <source>
        <dbReference type="ARBA" id="ARBA00022691"/>
    </source>
</evidence>
<keyword evidence="9" id="KW-1185">Reference proteome</keyword>
<dbReference type="Pfam" id="PF00590">
    <property type="entry name" value="TP_methylase"/>
    <property type="match status" value="1"/>
</dbReference>
<name>A0ABY9HQP8_9ACTN</name>
<dbReference type="RefSeq" id="WP_306058576.1">
    <property type="nucleotide sequence ID" value="NZ_CP120997.1"/>
</dbReference>
<dbReference type="InterPro" id="IPR006365">
    <property type="entry name" value="Cbl_synth_CobL"/>
</dbReference>
<dbReference type="EMBL" id="CP120997">
    <property type="protein sequence ID" value="WLQ36878.1"/>
    <property type="molecule type" value="Genomic_DNA"/>
</dbReference>
<sequence length="457" mass="47332">MTPEPPEPPLPPAVTVVGIGADGWAGLSGAARAELEAAQVLIGAGRQLDLLPPRCAGRRVPWPSPLRPAVPGLLAAHAAGRTAVLASGDPMFYGIGRALTEVLGAGRLRVLPHPSSVSYACARVGWPLEDTEVVTLVGRPAARLAAALHEGRRLLVLSADATTPAEVAALLRDRGFGPSPMRVLEQLGGEGEACVQGTAQTWSHPAGDPLNVIAVECRRAPGAPRLGAVPGLPDEAYAHDGQLTKRHVRAATLGVLAPAPGELLWDIGGGSGSIAIEWMRTHPSCRAVTVERDPVRAARIADNADRLGVPGLRVVTGRAPDCLAGLPAPDAVFIGGGLTAPGLLDTCLRALPPGGRLVANTVTLESEAVLAAQHREHGGDLVRLAVAHAVPVGTFTGWRQAMPVTQWSVRKPGTCPADLRGPTTPGTHSRRTPESPEYVQYEGDPGARREHAPDAAG</sequence>
<dbReference type="Gene3D" id="3.30.950.10">
    <property type="entry name" value="Methyltransferase, Cobalt-precorrin-4 Transmethylase, Domain 2"/>
    <property type="match status" value="1"/>
</dbReference>
<dbReference type="InterPro" id="IPR000878">
    <property type="entry name" value="4pyrrol_Mease"/>
</dbReference>
<dbReference type="CDD" id="cd11644">
    <property type="entry name" value="Precorrin-6Y-MT"/>
    <property type="match status" value="1"/>
</dbReference>
<evidence type="ECO:0000256" key="1">
    <source>
        <dbReference type="ARBA" id="ARBA00004953"/>
    </source>
</evidence>
<evidence type="ECO:0000259" key="7">
    <source>
        <dbReference type="Pfam" id="PF00590"/>
    </source>
</evidence>
<feature type="domain" description="Tetrapyrrole methylase" evidence="7">
    <location>
        <begin position="14"/>
        <end position="200"/>
    </location>
</feature>
<dbReference type="InterPro" id="IPR014008">
    <property type="entry name" value="Cbl_synth_MTase_CbiT"/>
</dbReference>